<dbReference type="Proteomes" id="UP000198415">
    <property type="component" value="Unassembled WGS sequence"/>
</dbReference>
<dbReference type="AlphaFoldDB" id="A0A239CNV7"/>
<dbReference type="EMBL" id="FZNR01000012">
    <property type="protein sequence ID" value="SNS21552.1"/>
    <property type="molecule type" value="Genomic_DNA"/>
</dbReference>
<keyword evidence="2" id="KW-1185">Reference proteome</keyword>
<gene>
    <name evidence="1" type="ORF">SAMN06264365_1121</name>
</gene>
<protein>
    <submittedName>
        <fullName evidence="1">Uncharacterized protein</fullName>
    </submittedName>
</protein>
<name>A0A239CNV7_9ACTN</name>
<organism evidence="1 2">
    <name type="scientific">Actinoplanes regularis</name>
    <dbReference type="NCBI Taxonomy" id="52697"/>
    <lineage>
        <taxon>Bacteria</taxon>
        <taxon>Bacillati</taxon>
        <taxon>Actinomycetota</taxon>
        <taxon>Actinomycetes</taxon>
        <taxon>Micromonosporales</taxon>
        <taxon>Micromonosporaceae</taxon>
        <taxon>Actinoplanes</taxon>
    </lineage>
</organism>
<reference evidence="1 2" key="1">
    <citation type="submission" date="2017-06" db="EMBL/GenBank/DDBJ databases">
        <authorList>
            <person name="Kim H.J."/>
            <person name="Triplett B.A."/>
        </authorList>
    </citation>
    <scope>NUCLEOTIDE SEQUENCE [LARGE SCALE GENOMIC DNA]</scope>
    <source>
        <strain evidence="1 2">DSM 43151</strain>
    </source>
</reference>
<sequence>MPISRISYADLPHAVRLVVEDTTGACEVATSVTDGLNSAVAAKLNCSKGTFFVKALPSDHRWVWTQAREAEVAPFVSQVAPFLHARIVGDGWDVLVFEALEGLSHPRFHGAS</sequence>
<proteinExistence type="predicted"/>
<evidence type="ECO:0000313" key="2">
    <source>
        <dbReference type="Proteomes" id="UP000198415"/>
    </source>
</evidence>
<accession>A0A239CNV7</accession>
<evidence type="ECO:0000313" key="1">
    <source>
        <dbReference type="EMBL" id="SNS21552.1"/>
    </source>
</evidence>